<name>A0A6C0DZ81_9ZZZZ</name>
<proteinExistence type="predicted"/>
<reference evidence="1" key="1">
    <citation type="journal article" date="2020" name="Nature">
        <title>Giant virus diversity and host interactions through global metagenomics.</title>
        <authorList>
            <person name="Schulz F."/>
            <person name="Roux S."/>
            <person name="Paez-Espino D."/>
            <person name="Jungbluth S."/>
            <person name="Walsh D.A."/>
            <person name="Denef V.J."/>
            <person name="McMahon K.D."/>
            <person name="Konstantinidis K.T."/>
            <person name="Eloe-Fadrosh E.A."/>
            <person name="Kyrpides N.C."/>
            <person name="Woyke T."/>
        </authorList>
    </citation>
    <scope>NUCLEOTIDE SEQUENCE</scope>
    <source>
        <strain evidence="1">GVMAG-M-3300023179-107</strain>
    </source>
</reference>
<sequence>MSNVDDIADFASINIDDIPDIEEEVNDFGLDSAIKDIRDAFTNELQLGGKKKDVDSILDELFSDDANNQKETTDSEKSEKNPIPIKNVNWIPLQEKWRVKIMSDKFYAADNKGSLASALGTSHEKLVKKFNRYVNSINNNEFMSMLSTLRSSVKTKRELNKEIKRDDFIFTTKMLPIIVRVLGLDVIVLGEDYRIQEFMSAQGNDKLVLVLESEGLFSAVGYKKVSKVSAIFPRNNLPNDIITLIDQNRFLTKHFEEIMRTTGNLKNQLTLNAFMTALSDRLQHNFTSEEKKEILKLFNLWLYNKKFFSL</sequence>
<protein>
    <submittedName>
        <fullName evidence="1">Uncharacterized protein</fullName>
    </submittedName>
</protein>
<dbReference type="AlphaFoldDB" id="A0A6C0DZ81"/>
<evidence type="ECO:0000313" key="1">
    <source>
        <dbReference type="EMBL" id="QHT22196.1"/>
    </source>
</evidence>
<organism evidence="1">
    <name type="scientific">viral metagenome</name>
    <dbReference type="NCBI Taxonomy" id="1070528"/>
    <lineage>
        <taxon>unclassified sequences</taxon>
        <taxon>metagenomes</taxon>
        <taxon>organismal metagenomes</taxon>
    </lineage>
</organism>
<dbReference type="EMBL" id="MN739708">
    <property type="protein sequence ID" value="QHT22196.1"/>
    <property type="molecule type" value="Genomic_DNA"/>
</dbReference>
<accession>A0A6C0DZ81</accession>